<gene>
    <name evidence="5" type="ORF">O0R46_02950</name>
</gene>
<name>A0ABY7JPX2_9FIRM</name>
<keyword evidence="1" id="KW-0805">Transcription regulation</keyword>
<accession>A0ABY7JPX2</accession>
<keyword evidence="6" id="KW-1185">Reference proteome</keyword>
<keyword evidence="3" id="KW-0804">Transcription</keyword>
<dbReference type="CDD" id="cd06529">
    <property type="entry name" value="S24_LexA-like"/>
    <property type="match status" value="1"/>
</dbReference>
<evidence type="ECO:0000313" key="6">
    <source>
        <dbReference type="Proteomes" id="UP001164187"/>
    </source>
</evidence>
<dbReference type="InterPro" id="IPR039418">
    <property type="entry name" value="LexA-like"/>
</dbReference>
<dbReference type="RefSeq" id="WP_269312091.1">
    <property type="nucleotide sequence ID" value="NZ_CP114052.1"/>
</dbReference>
<dbReference type="PANTHER" id="PTHR40661">
    <property type="match status" value="1"/>
</dbReference>
<reference evidence="5" key="1">
    <citation type="submission" date="2022-12" db="EMBL/GenBank/DDBJ databases">
        <title>Peptostreptococcus.</title>
        <authorList>
            <person name="Lee S.H."/>
        </authorList>
    </citation>
    <scope>NUCLEOTIDE SEQUENCE</scope>
    <source>
        <strain evidence="5">CBA3647</strain>
    </source>
</reference>
<organism evidence="5 6">
    <name type="scientific">Peptostreptococcus equinus</name>
    <dbReference type="NCBI Taxonomy" id="3003601"/>
    <lineage>
        <taxon>Bacteria</taxon>
        <taxon>Bacillati</taxon>
        <taxon>Bacillota</taxon>
        <taxon>Clostridia</taxon>
        <taxon>Peptostreptococcales</taxon>
        <taxon>Peptostreptococcaceae</taxon>
        <taxon>Peptostreptococcus</taxon>
    </lineage>
</organism>
<dbReference type="Gene3D" id="1.10.260.40">
    <property type="entry name" value="lambda repressor-like DNA-binding domains"/>
    <property type="match status" value="1"/>
</dbReference>
<evidence type="ECO:0000256" key="3">
    <source>
        <dbReference type="ARBA" id="ARBA00023163"/>
    </source>
</evidence>
<dbReference type="InterPro" id="IPR036286">
    <property type="entry name" value="LexA/Signal_pep-like_sf"/>
</dbReference>
<dbReference type="CDD" id="cd00093">
    <property type="entry name" value="HTH_XRE"/>
    <property type="match status" value="1"/>
</dbReference>
<evidence type="ECO:0000259" key="4">
    <source>
        <dbReference type="PROSITE" id="PS50943"/>
    </source>
</evidence>
<dbReference type="Proteomes" id="UP001164187">
    <property type="component" value="Chromosome"/>
</dbReference>
<dbReference type="SMART" id="SM00530">
    <property type="entry name" value="HTH_XRE"/>
    <property type="match status" value="1"/>
</dbReference>
<dbReference type="Pfam" id="PF00717">
    <property type="entry name" value="Peptidase_S24"/>
    <property type="match status" value="1"/>
</dbReference>
<dbReference type="InterPro" id="IPR015927">
    <property type="entry name" value="Peptidase_S24_S26A/B/C"/>
</dbReference>
<feature type="domain" description="HTH cro/C1-type" evidence="4">
    <location>
        <begin position="11"/>
        <end position="72"/>
    </location>
</feature>
<dbReference type="PROSITE" id="PS50943">
    <property type="entry name" value="HTH_CROC1"/>
    <property type="match status" value="1"/>
</dbReference>
<sequence length="310" mass="35892">MNQEISIGGALKHFRLLHELTLEKLAENLNKLYPDENFTKGKLSKWERDTETPKVTSLKRVADYFETTIDEILNFQIVENEYEKRLKENKYKNKIIDTLIDLGYQFDPDSFNFGEFIVDSMQIENTETNEVYYVDPAELYDSMEDTLLRIQKLKSIAGINIEISEVRKTLQELSDDRYFGELTTVYVTEKVAAGVGYLYSDNEQIPYTTDRTDLHEYDFATLVTGDSMDPKYNDGDVILVKSGYDNVNGDVYVIDYDGKSYVKKLYNDGDRFRLVSINKSYKNIIIEIPPENGKYFNIVGKVVDSFTPIN</sequence>
<dbReference type="PANTHER" id="PTHR40661:SF3">
    <property type="entry name" value="FELS-1 PROPHAGE TRANSCRIPTIONAL REGULATOR"/>
    <property type="match status" value="1"/>
</dbReference>
<proteinExistence type="predicted"/>
<dbReference type="SUPFAM" id="SSF51306">
    <property type="entry name" value="LexA/Signal peptidase"/>
    <property type="match status" value="1"/>
</dbReference>
<protein>
    <submittedName>
        <fullName evidence="5">XRE family transcriptional regulator</fullName>
    </submittedName>
</protein>
<dbReference type="EMBL" id="CP114052">
    <property type="protein sequence ID" value="WAW15418.1"/>
    <property type="molecule type" value="Genomic_DNA"/>
</dbReference>
<dbReference type="Gene3D" id="2.10.109.10">
    <property type="entry name" value="Umud Fragment, subunit A"/>
    <property type="match status" value="1"/>
</dbReference>
<keyword evidence="2" id="KW-0238">DNA-binding</keyword>
<evidence type="ECO:0000313" key="5">
    <source>
        <dbReference type="EMBL" id="WAW15418.1"/>
    </source>
</evidence>
<evidence type="ECO:0000256" key="2">
    <source>
        <dbReference type="ARBA" id="ARBA00023125"/>
    </source>
</evidence>
<evidence type="ECO:0000256" key="1">
    <source>
        <dbReference type="ARBA" id="ARBA00023015"/>
    </source>
</evidence>
<dbReference type="SUPFAM" id="SSF47413">
    <property type="entry name" value="lambda repressor-like DNA-binding domains"/>
    <property type="match status" value="1"/>
</dbReference>
<dbReference type="InterPro" id="IPR010982">
    <property type="entry name" value="Lambda_DNA-bd_dom_sf"/>
</dbReference>
<dbReference type="InterPro" id="IPR001387">
    <property type="entry name" value="Cro/C1-type_HTH"/>
</dbReference>